<proteinExistence type="predicted"/>
<feature type="transmembrane region" description="Helical" evidence="1">
    <location>
        <begin position="33"/>
        <end position="51"/>
    </location>
</feature>
<reference evidence="2 3" key="1">
    <citation type="journal article" date="2011" name="J. Bacteriol.">
        <title>Complete genome sequence of seawater bacterium Glaciecola nitratireducens FR1064T.</title>
        <authorList>
            <person name="Bian F."/>
            <person name="Qin Q.L."/>
            <person name="Xie B.B."/>
            <person name="Shu Y.L."/>
            <person name="Zhang X.Y."/>
            <person name="Yu Y."/>
            <person name="Chen B."/>
            <person name="Chen X.L."/>
            <person name="Zhou B.C."/>
            <person name="Zhang Y.Z."/>
        </authorList>
    </citation>
    <scope>NUCLEOTIDE SEQUENCE [LARGE SCALE GENOMIC DNA]</scope>
    <source>
        <strain evidence="3">JCM 12485 / KCTC 12276 / FR1064</strain>
    </source>
</reference>
<evidence type="ECO:0000256" key="1">
    <source>
        <dbReference type="SAM" id="Phobius"/>
    </source>
</evidence>
<evidence type="ECO:0000313" key="3">
    <source>
        <dbReference type="Proteomes" id="UP000009282"/>
    </source>
</evidence>
<dbReference type="HOGENOM" id="CLU_2973041_0_0_6"/>
<dbReference type="EMBL" id="CP003060">
    <property type="protein sequence ID" value="AEP28549.1"/>
    <property type="molecule type" value="Genomic_DNA"/>
</dbReference>
<name>G4QJE3_GLANF</name>
<sequence>MNKPLKLLSTLGAFAVVAGLVYVAGEMALSDSPLLALAPVALVLSIIFVFIRMNDKQD</sequence>
<gene>
    <name evidence="2" type="ordered locus">GNIT_0395</name>
</gene>
<dbReference type="RefSeq" id="WP_014107427.1">
    <property type="nucleotide sequence ID" value="NC_016041.1"/>
</dbReference>
<protein>
    <submittedName>
        <fullName evidence="2">Uncharacterized protein</fullName>
    </submittedName>
</protein>
<dbReference type="AlphaFoldDB" id="G4QJE3"/>
<dbReference type="KEGG" id="gni:GNIT_0395"/>
<keyword evidence="1" id="KW-0812">Transmembrane</keyword>
<keyword evidence="1" id="KW-1133">Transmembrane helix</keyword>
<evidence type="ECO:0000313" key="2">
    <source>
        <dbReference type="EMBL" id="AEP28549.1"/>
    </source>
</evidence>
<keyword evidence="1" id="KW-0472">Membrane</keyword>
<keyword evidence="3" id="KW-1185">Reference proteome</keyword>
<dbReference type="Proteomes" id="UP000009282">
    <property type="component" value="Chromosome"/>
</dbReference>
<accession>G4QJE3</accession>
<organism evidence="2 3">
    <name type="scientific">Glaciecola nitratireducens (strain JCM 12485 / KCTC 12276 / FR1064)</name>
    <dbReference type="NCBI Taxonomy" id="1085623"/>
    <lineage>
        <taxon>Bacteria</taxon>
        <taxon>Pseudomonadati</taxon>
        <taxon>Pseudomonadota</taxon>
        <taxon>Gammaproteobacteria</taxon>
        <taxon>Alteromonadales</taxon>
        <taxon>Alteromonadaceae</taxon>
        <taxon>Brumicola</taxon>
    </lineage>
</organism>
<dbReference type="STRING" id="1085623.GNIT_0395"/>